<dbReference type="PROSITE" id="PS51257">
    <property type="entry name" value="PROKAR_LIPOPROTEIN"/>
    <property type="match status" value="1"/>
</dbReference>
<keyword evidence="3" id="KW-0998">Cell outer membrane</keyword>
<evidence type="ECO:0000259" key="6">
    <source>
        <dbReference type="PROSITE" id="PS51123"/>
    </source>
</evidence>
<gene>
    <name evidence="7" type="ORF">L3V18_17750</name>
</gene>
<evidence type="ECO:0000256" key="5">
    <source>
        <dbReference type="SAM" id="MobiDB-lite"/>
    </source>
</evidence>
<evidence type="ECO:0000313" key="7">
    <source>
        <dbReference type="EMBL" id="MCF7223608.1"/>
    </source>
</evidence>
<organism evidence="7 8">
    <name type="scientific">Marilutibacter chinensis</name>
    <dbReference type="NCBI Taxonomy" id="2912247"/>
    <lineage>
        <taxon>Bacteria</taxon>
        <taxon>Pseudomonadati</taxon>
        <taxon>Pseudomonadota</taxon>
        <taxon>Gammaproteobacteria</taxon>
        <taxon>Lysobacterales</taxon>
        <taxon>Lysobacteraceae</taxon>
        <taxon>Marilutibacter</taxon>
    </lineage>
</organism>
<comment type="subcellular location">
    <subcellularLocation>
        <location evidence="1">Cell outer membrane</location>
    </subcellularLocation>
</comment>
<dbReference type="InterPro" id="IPR006664">
    <property type="entry name" value="OMP_bac"/>
</dbReference>
<dbReference type="Proteomes" id="UP001430796">
    <property type="component" value="Unassembled WGS sequence"/>
</dbReference>
<feature type="domain" description="OmpA-like" evidence="6">
    <location>
        <begin position="236"/>
        <end position="350"/>
    </location>
</feature>
<dbReference type="PRINTS" id="PR01023">
    <property type="entry name" value="NAFLGMOTY"/>
</dbReference>
<keyword evidence="2 4" id="KW-0472">Membrane</keyword>
<reference evidence="7 8" key="3">
    <citation type="submission" date="2022-01" db="EMBL/GenBank/DDBJ databases">
        <authorList>
            <person name="Zhou L.Y."/>
        </authorList>
    </citation>
    <scope>NUCLEOTIDE SEQUENCE [LARGE SCALE GENOMIC DNA]</scope>
    <source>
        <strain evidence="7 8">TLK-CK17</strain>
    </source>
</reference>
<dbReference type="PRINTS" id="PR01021">
    <property type="entry name" value="OMPADOMAIN"/>
</dbReference>
<name>A0ABS9HZ03_9GAMM</name>
<dbReference type="Gene3D" id="3.30.1330.60">
    <property type="entry name" value="OmpA-like domain"/>
    <property type="match status" value="1"/>
</dbReference>
<comment type="caution">
    <text evidence="7">The sequence shown here is derived from an EMBL/GenBank/DDBJ whole genome shotgun (WGS) entry which is preliminary data.</text>
</comment>
<evidence type="ECO:0000313" key="8">
    <source>
        <dbReference type="Proteomes" id="UP001430796"/>
    </source>
</evidence>
<accession>A0ABS9HZ03</accession>
<proteinExistence type="predicted"/>
<dbReference type="PROSITE" id="PS51123">
    <property type="entry name" value="OMPA_2"/>
    <property type="match status" value="1"/>
</dbReference>
<evidence type="ECO:0000256" key="3">
    <source>
        <dbReference type="ARBA" id="ARBA00023237"/>
    </source>
</evidence>
<dbReference type="InterPro" id="IPR006665">
    <property type="entry name" value="OmpA-like"/>
</dbReference>
<feature type="region of interest" description="Disordered" evidence="5">
    <location>
        <begin position="31"/>
        <end position="70"/>
    </location>
</feature>
<reference evidence="7 8" key="2">
    <citation type="submission" date="2022-01" db="EMBL/GenBank/DDBJ databases">
        <title>Lysobacter chinensis sp. nov., a bacterium isolated from cow dung compost.</title>
        <authorList>
            <person name="Liu Y."/>
        </authorList>
    </citation>
    <scope>NUCLEOTIDE SEQUENCE [LARGE SCALE GENOMIC DNA]</scope>
    <source>
        <strain evidence="7 8">TLK-CK17</strain>
    </source>
</reference>
<keyword evidence="8" id="KW-1185">Reference proteome</keyword>
<dbReference type="SUPFAM" id="SSF103088">
    <property type="entry name" value="OmpA-like"/>
    <property type="match status" value="1"/>
</dbReference>
<dbReference type="CDD" id="cd07185">
    <property type="entry name" value="OmpA_C-like"/>
    <property type="match status" value="1"/>
</dbReference>
<sequence>MDIRRSKSMMRQGVIVAMAIGVLAACNRQEPPVAAQDTETTAAADQATGDAHADPEAAPASEPAKPAGFDLESVPVSDRALGAFPFITLPDGYEAINEQTLSLARVPFWTGDRLEDVEGKAYLATIQERSGHTYSDLELERNIQHVVEQAGGVMVTDSAIAPEVLEGVSRDVRKNLVDGWGDVYNNPVQTYVIRNADKTVWLHLCSDSAGAGLIIVEARAFEPTASLLPADALKREIDTHGKVAMQVNFAVDKADILPGSMPQIEQVANLLNGDPALKLSINGHTDATGDAAHNQALSEARARSVVAALIARGIDGSRLQAQGLGQSEPVADNATEGGRAKNRRVELVRI</sequence>
<reference evidence="8" key="1">
    <citation type="submission" date="2022-01" db="EMBL/GenBank/DDBJ databases">
        <title>Lysobacter chinensis sp. nov., a bacterium isolated from cow dung compost.</title>
        <authorList>
            <person name="Zhou L.Y."/>
        </authorList>
    </citation>
    <scope>NUCLEOTIDE SEQUENCE [LARGE SCALE GENOMIC DNA]</scope>
    <source>
        <strain evidence="8">TLK-CK17</strain>
    </source>
</reference>
<dbReference type="InterPro" id="IPR050330">
    <property type="entry name" value="Bact_OuterMem_StrucFunc"/>
</dbReference>
<dbReference type="EMBL" id="JAKJPO010000018">
    <property type="protein sequence ID" value="MCF7223608.1"/>
    <property type="molecule type" value="Genomic_DNA"/>
</dbReference>
<evidence type="ECO:0000256" key="4">
    <source>
        <dbReference type="PROSITE-ProRule" id="PRU00473"/>
    </source>
</evidence>
<protein>
    <submittedName>
        <fullName evidence="7">OmpA family protein</fullName>
    </submittedName>
</protein>
<dbReference type="Pfam" id="PF00691">
    <property type="entry name" value="OmpA"/>
    <property type="match status" value="1"/>
</dbReference>
<evidence type="ECO:0000256" key="1">
    <source>
        <dbReference type="ARBA" id="ARBA00004442"/>
    </source>
</evidence>
<evidence type="ECO:0000256" key="2">
    <source>
        <dbReference type="ARBA" id="ARBA00023136"/>
    </source>
</evidence>
<dbReference type="PANTHER" id="PTHR30329:SF21">
    <property type="entry name" value="LIPOPROTEIN YIAD-RELATED"/>
    <property type="match status" value="1"/>
</dbReference>
<dbReference type="RefSeq" id="WP_237056731.1">
    <property type="nucleotide sequence ID" value="NZ_JAKJPO010000018.1"/>
</dbReference>
<feature type="compositionally biased region" description="Low complexity" evidence="5">
    <location>
        <begin position="34"/>
        <end position="67"/>
    </location>
</feature>
<dbReference type="PANTHER" id="PTHR30329">
    <property type="entry name" value="STATOR ELEMENT OF FLAGELLAR MOTOR COMPLEX"/>
    <property type="match status" value="1"/>
</dbReference>
<dbReference type="InterPro" id="IPR036737">
    <property type="entry name" value="OmpA-like_sf"/>
</dbReference>